<gene>
    <name evidence="5" type="ORF">CSW29_13185</name>
    <name evidence="4" type="ORF">CSW47_08380</name>
</gene>
<sequence length="319" mass="35303">MWDDAERLRKIEEAEKQGTERLLSYFPAWIRNILTENIDGVEEVAMDLGRPLVVRIRGEQILYREVSQGDIEYFYNKVGSFRSNGRAGIPGTLHRISVIRDADELAIGFTIRFGRAIPGIAAPLREWIGGRESTLIIGPPGVGKTTLLRGIVEEKAKTLKARLVIVDTSNEIAGDGTVPHPIIGSARRMMVGDPRKQANIIMQAITNHSPETIVVDEIGYHGDVEVLETARRRGVDIVATVHGEDLRDVLENPVLKPLLGYPDLETGKRLTRPTFQIGIAVLSKGVYKVYPNFTGAIDQALRKEDPEGITINTLTKAQP</sequence>
<dbReference type="Proteomes" id="UP000286734">
    <property type="component" value="Unassembled WGS sequence"/>
</dbReference>
<evidence type="ECO:0000313" key="5">
    <source>
        <dbReference type="EMBL" id="RTH96417.1"/>
    </source>
</evidence>
<dbReference type="GO" id="GO:0005524">
    <property type="term" value="F:ATP binding"/>
    <property type="evidence" value="ECO:0007669"/>
    <property type="project" value="UniProtKB-KW"/>
</dbReference>
<evidence type="ECO:0000259" key="3">
    <source>
        <dbReference type="SMART" id="SM00382"/>
    </source>
</evidence>
<dbReference type="EMBL" id="PEMH01000402">
    <property type="protein sequence ID" value="RTH96417.1"/>
    <property type="molecule type" value="Genomic_DNA"/>
</dbReference>
<dbReference type="InterPro" id="IPR027417">
    <property type="entry name" value="P-loop_NTPase"/>
</dbReference>
<evidence type="ECO:0000313" key="7">
    <source>
        <dbReference type="Proteomes" id="UP000288347"/>
    </source>
</evidence>
<comment type="caution">
    <text evidence="4">The sequence shown here is derived from an EMBL/GenBank/DDBJ whole genome shotgun (WGS) entry which is preliminary data.</text>
</comment>
<protein>
    <submittedName>
        <fullName evidence="4">AAA family ATPase</fullName>
    </submittedName>
</protein>
<proteinExistence type="predicted"/>
<dbReference type="InterPro" id="IPR003593">
    <property type="entry name" value="AAA+_ATPase"/>
</dbReference>
<dbReference type="RefSeq" id="WP_126200504.1">
    <property type="nucleotide sequence ID" value="NZ_PELP01000222.1"/>
</dbReference>
<dbReference type="SUPFAM" id="SSF52540">
    <property type="entry name" value="P-loop containing nucleoside triphosphate hydrolases"/>
    <property type="match status" value="1"/>
</dbReference>
<evidence type="ECO:0000256" key="2">
    <source>
        <dbReference type="ARBA" id="ARBA00022840"/>
    </source>
</evidence>
<keyword evidence="1" id="KW-0547">Nucleotide-binding</keyword>
<dbReference type="EMBL" id="PELP01000222">
    <property type="protein sequence ID" value="RTH03699.1"/>
    <property type="molecule type" value="Genomic_DNA"/>
</dbReference>
<reference evidence="6 7" key="1">
    <citation type="journal article" date="2019" name="Extremophiles">
        <title>Biogeography of thermophiles and predominance of Thermus scotoductus in domestic water heaters.</title>
        <authorList>
            <person name="Wilpiszeski R.L."/>
            <person name="Zhang Z."/>
            <person name="House C.H."/>
        </authorList>
    </citation>
    <scope>NUCLEOTIDE SEQUENCE [LARGE SCALE GENOMIC DNA]</scope>
    <source>
        <strain evidence="5 7">16_S16</strain>
        <strain evidence="4 6">34_S34</strain>
    </source>
</reference>
<organism evidence="4 6">
    <name type="scientific">Thermus scotoductus</name>
    <dbReference type="NCBI Taxonomy" id="37636"/>
    <lineage>
        <taxon>Bacteria</taxon>
        <taxon>Thermotogati</taxon>
        <taxon>Deinococcota</taxon>
        <taxon>Deinococci</taxon>
        <taxon>Thermales</taxon>
        <taxon>Thermaceae</taxon>
        <taxon>Thermus</taxon>
    </lineage>
</organism>
<evidence type="ECO:0000313" key="4">
    <source>
        <dbReference type="EMBL" id="RTH03699.1"/>
    </source>
</evidence>
<dbReference type="Gene3D" id="3.40.50.300">
    <property type="entry name" value="P-loop containing nucleotide triphosphate hydrolases"/>
    <property type="match status" value="1"/>
</dbReference>
<evidence type="ECO:0000313" key="6">
    <source>
        <dbReference type="Proteomes" id="UP000286734"/>
    </source>
</evidence>
<dbReference type="Pfam" id="PF19568">
    <property type="entry name" value="Spore_III_AA"/>
    <property type="match status" value="1"/>
</dbReference>
<accession>A0A430R8H9</accession>
<dbReference type="PANTHER" id="PTHR20953">
    <property type="entry name" value="KINASE-RELATED"/>
    <property type="match status" value="1"/>
</dbReference>
<name>A0A430R8H9_THESC</name>
<evidence type="ECO:0000256" key="1">
    <source>
        <dbReference type="ARBA" id="ARBA00022741"/>
    </source>
</evidence>
<dbReference type="SMART" id="SM00382">
    <property type="entry name" value="AAA"/>
    <property type="match status" value="1"/>
</dbReference>
<dbReference type="Proteomes" id="UP000288347">
    <property type="component" value="Unassembled WGS sequence"/>
</dbReference>
<keyword evidence="2" id="KW-0067">ATP-binding</keyword>
<feature type="domain" description="AAA+ ATPase" evidence="3">
    <location>
        <begin position="130"/>
        <end position="265"/>
    </location>
</feature>
<dbReference type="PANTHER" id="PTHR20953:SF3">
    <property type="entry name" value="P-LOOP CONTAINING NUCLEOSIDE TRIPHOSPHATE HYDROLASES SUPERFAMILY PROTEIN"/>
    <property type="match status" value="1"/>
</dbReference>
<dbReference type="AlphaFoldDB" id="A0A430R8H9"/>
<dbReference type="InterPro" id="IPR045735">
    <property type="entry name" value="Spore_III_AA_AAA+_ATPase"/>
</dbReference>